<protein>
    <submittedName>
        <fullName evidence="7">Rap family tetratricopeptide repeat protein</fullName>
    </submittedName>
</protein>
<dbReference type="InterPro" id="IPR019734">
    <property type="entry name" value="TPR_rpt"/>
</dbReference>
<dbReference type="GO" id="GO:0005737">
    <property type="term" value="C:cytoplasm"/>
    <property type="evidence" value="ECO:0007669"/>
    <property type="project" value="UniProtKB-SubCell"/>
</dbReference>
<gene>
    <name evidence="7" type="ORF">ABG082_17275</name>
</gene>
<dbReference type="Pfam" id="PF18801">
    <property type="entry name" value="RapH_N"/>
    <property type="match status" value="1"/>
</dbReference>
<name>A0AAU7FGE8_9BACI</name>
<accession>A0AAU7FGE8</accession>
<dbReference type="InterPro" id="IPR051476">
    <property type="entry name" value="Bac_ResReg_Asp_Phosphatase"/>
</dbReference>
<proteinExistence type="inferred from homology"/>
<reference evidence="7" key="1">
    <citation type="submission" date="2024-05" db="EMBL/GenBank/DDBJ databases">
        <authorList>
            <person name="Liu Z."/>
        </authorList>
    </citation>
    <scope>NUCLEOTIDE SEQUENCE</scope>
    <source>
        <strain evidence="7">BS1807G30</strain>
    </source>
</reference>
<evidence type="ECO:0000256" key="3">
    <source>
        <dbReference type="ARBA" id="ARBA00022737"/>
    </source>
</evidence>
<keyword evidence="4 6" id="KW-0802">TPR repeat</keyword>
<evidence type="ECO:0000256" key="4">
    <source>
        <dbReference type="ARBA" id="ARBA00022803"/>
    </source>
</evidence>
<dbReference type="AlphaFoldDB" id="A0AAU7FGE8"/>
<evidence type="ECO:0000256" key="1">
    <source>
        <dbReference type="ARBA" id="ARBA00004496"/>
    </source>
</evidence>
<dbReference type="EMBL" id="CP157353">
    <property type="protein sequence ID" value="XBM03860.1"/>
    <property type="molecule type" value="Genomic_DNA"/>
</dbReference>
<evidence type="ECO:0000256" key="5">
    <source>
        <dbReference type="ARBA" id="ARBA00038253"/>
    </source>
</evidence>
<evidence type="ECO:0000256" key="2">
    <source>
        <dbReference type="ARBA" id="ARBA00022490"/>
    </source>
</evidence>
<dbReference type="InterPro" id="IPR011990">
    <property type="entry name" value="TPR-like_helical_dom_sf"/>
</dbReference>
<evidence type="ECO:0000256" key="6">
    <source>
        <dbReference type="PROSITE-ProRule" id="PRU00339"/>
    </source>
</evidence>
<feature type="repeat" description="TPR" evidence="6">
    <location>
        <begin position="228"/>
        <end position="261"/>
    </location>
</feature>
<evidence type="ECO:0000313" key="7">
    <source>
        <dbReference type="EMBL" id="XBM03860.1"/>
    </source>
</evidence>
<dbReference type="SMART" id="SM00028">
    <property type="entry name" value="TPR"/>
    <property type="match status" value="6"/>
</dbReference>
<comment type="subcellular location">
    <subcellularLocation>
        <location evidence="1">Cytoplasm</location>
    </subcellularLocation>
</comment>
<dbReference type="SUPFAM" id="SSF48452">
    <property type="entry name" value="TPR-like"/>
    <property type="match status" value="1"/>
</dbReference>
<dbReference type="Pfam" id="PF13424">
    <property type="entry name" value="TPR_12"/>
    <property type="match status" value="1"/>
</dbReference>
<organism evidence="7">
    <name type="scientific">Bacillus sp. BS1807G30</name>
    <dbReference type="NCBI Taxonomy" id="3153756"/>
    <lineage>
        <taxon>Bacteria</taxon>
        <taxon>Bacillati</taxon>
        <taxon>Bacillota</taxon>
        <taxon>Bacilli</taxon>
        <taxon>Bacillales</taxon>
        <taxon>Bacillaceae</taxon>
        <taxon>Bacillus</taxon>
    </lineage>
</organism>
<sequence>MGASITYDEVAIKLNEWYSAIKKDQITDAEFLKTDVKRLFDGMEENQTVLLYFTLLEFRHDLMLSYLKPKLSSRELDEYMVQINEQKHKVDQSLHKDKDQIEKMLDFYFWFFKGMHEFRKKQFDEAISSYKSAEKVLLDIEDPTEKAEFYYKLSEVYYHIDQYQISVMYAHKALSLFTEQPLMQEKMAWCYSVIAGNYLSKLQYADALTYFKKSHSYAQQTKNEYLISSTIFNLGKCYFHLEKYPEALFHFDTSCELFEKNETSHVPKSYFNKLYTLLKLGQVVPAAETFEKGVSAAQQLNDIIYETQMKFLYCLYVQSNTSNTATELKHWLDTLQSKNLYEDVYQLAFEAARYYNRSGQLEIAVVFYERALEAKSLIQGGELLYVEE</sequence>
<keyword evidence="2" id="KW-0963">Cytoplasm</keyword>
<dbReference type="PANTHER" id="PTHR46630">
    <property type="entry name" value="TETRATRICOPEPTIDE REPEAT PROTEIN 29"/>
    <property type="match status" value="1"/>
</dbReference>
<dbReference type="RefSeq" id="WP_144683437.1">
    <property type="nucleotide sequence ID" value="NZ_CP157353.1"/>
</dbReference>
<dbReference type="PROSITE" id="PS50005">
    <property type="entry name" value="TPR"/>
    <property type="match status" value="1"/>
</dbReference>
<comment type="similarity">
    <text evidence="5">Belongs to the Rap family.</text>
</comment>
<dbReference type="Gene3D" id="1.25.40.10">
    <property type="entry name" value="Tetratricopeptide repeat domain"/>
    <property type="match status" value="1"/>
</dbReference>
<dbReference type="PANTHER" id="PTHR46630:SF1">
    <property type="entry name" value="TETRATRICOPEPTIDE REPEAT PROTEIN 29"/>
    <property type="match status" value="1"/>
</dbReference>
<keyword evidence="3" id="KW-0677">Repeat</keyword>